<sequence>MDQADRKPNLHSIHKAMNQSHIKTNATSTSSYSTSERESCSVDGEFQAFSGSSTSGFSDSIMSENTRSKEDSVDDDCLSEKNGDLILALTGARLWNRFLETGTEMIISRKGRRMFPYVEFFLRGMDPIGMYDVVFDIIPASNSSFRFRKHKWVPFGIKGHEFTNRPFKHPDSPSMGCDWMTRKISFQKIRLTNKRDSKAGTFSLHSYQMYVVQISIVKYDRENTVSTTQFPLHSTSFIAVTAYNNREVVGLKINSNPYSKAFRNQNEIQSGASKSPRYRGSTASVQQDGLSLQQQYPLDLSALYKRPGLNNHSPLPDTSEKACQTEITTEEIQYIQHGFLFTQLKRQFFNSILPVHPYSLIDFTTHERAFDGSAESVNGARCDTDYRARTVREEQMDEYNTRIEMWKQDKE</sequence>
<dbReference type="GO" id="GO:0000978">
    <property type="term" value="F:RNA polymerase II cis-regulatory region sequence-specific DNA binding"/>
    <property type="evidence" value="ECO:0007669"/>
    <property type="project" value="InterPro"/>
</dbReference>
<evidence type="ECO:0000313" key="8">
    <source>
        <dbReference type="EnsemblMetazoa" id="G31957.1:cds"/>
    </source>
</evidence>
<reference evidence="8" key="1">
    <citation type="submission" date="2022-08" db="UniProtKB">
        <authorList>
            <consortium name="EnsemblMetazoa"/>
        </authorList>
    </citation>
    <scope>IDENTIFICATION</scope>
    <source>
        <strain evidence="8">05x7-T-G4-1.051#20</strain>
    </source>
</reference>
<keyword evidence="9" id="KW-1185">Reference proteome</keyword>
<dbReference type="PANTHER" id="PTHR11267:SF181">
    <property type="entry name" value="OPTOMOTOR-BLIND PROTEIN"/>
    <property type="match status" value="1"/>
</dbReference>
<evidence type="ECO:0000313" key="9">
    <source>
        <dbReference type="Proteomes" id="UP000005408"/>
    </source>
</evidence>
<feature type="compositionally biased region" description="Polar residues" evidence="6">
    <location>
        <begin position="17"/>
        <end position="26"/>
    </location>
</feature>
<feature type="compositionally biased region" description="Low complexity" evidence="6">
    <location>
        <begin position="52"/>
        <end position="63"/>
    </location>
</feature>
<evidence type="ECO:0000256" key="4">
    <source>
        <dbReference type="ARBA" id="ARBA00023242"/>
    </source>
</evidence>
<evidence type="ECO:0000256" key="1">
    <source>
        <dbReference type="ARBA" id="ARBA00023015"/>
    </source>
</evidence>
<dbReference type="GO" id="GO:0001708">
    <property type="term" value="P:cell fate specification"/>
    <property type="evidence" value="ECO:0007669"/>
    <property type="project" value="TreeGrafter"/>
</dbReference>
<keyword evidence="3" id="KW-0804">Transcription</keyword>
<organism evidence="8 9">
    <name type="scientific">Magallana gigas</name>
    <name type="common">Pacific oyster</name>
    <name type="synonym">Crassostrea gigas</name>
    <dbReference type="NCBI Taxonomy" id="29159"/>
    <lineage>
        <taxon>Eukaryota</taxon>
        <taxon>Metazoa</taxon>
        <taxon>Spiralia</taxon>
        <taxon>Lophotrochozoa</taxon>
        <taxon>Mollusca</taxon>
        <taxon>Bivalvia</taxon>
        <taxon>Autobranchia</taxon>
        <taxon>Pteriomorphia</taxon>
        <taxon>Ostreida</taxon>
        <taxon>Ostreoidea</taxon>
        <taxon>Ostreidae</taxon>
        <taxon>Magallana</taxon>
    </lineage>
</organism>
<dbReference type="EnsemblMetazoa" id="G31957.1">
    <property type="protein sequence ID" value="G31957.1:cds"/>
    <property type="gene ID" value="G31957"/>
</dbReference>
<dbReference type="InterPro" id="IPR008967">
    <property type="entry name" value="p53-like_TF_DNA-bd_sf"/>
</dbReference>
<dbReference type="InterPro" id="IPR046360">
    <property type="entry name" value="T-box_DNA-bd"/>
</dbReference>
<proteinExistence type="predicted"/>
<comment type="caution">
    <text evidence="5">Lacks conserved residue(s) required for the propagation of feature annotation.</text>
</comment>
<dbReference type="Proteomes" id="UP000005408">
    <property type="component" value="Unassembled WGS sequence"/>
</dbReference>
<keyword evidence="4 5" id="KW-0539">Nucleus</keyword>
<evidence type="ECO:0000256" key="3">
    <source>
        <dbReference type="ARBA" id="ARBA00023163"/>
    </source>
</evidence>
<keyword evidence="2 5" id="KW-0238">DNA-binding</keyword>
<dbReference type="SUPFAM" id="SSF49417">
    <property type="entry name" value="p53-like transcription factors"/>
    <property type="match status" value="1"/>
</dbReference>
<dbReference type="SMART" id="SM00425">
    <property type="entry name" value="TBOX"/>
    <property type="match status" value="1"/>
</dbReference>
<feature type="domain" description="T-box" evidence="7">
    <location>
        <begin position="89"/>
        <end position="264"/>
    </location>
</feature>
<comment type="subcellular location">
    <subcellularLocation>
        <location evidence="5">Nucleus</location>
    </subcellularLocation>
</comment>
<feature type="region of interest" description="Disordered" evidence="6">
    <location>
        <begin position="52"/>
        <end position="75"/>
    </location>
</feature>
<protein>
    <recommendedName>
        <fullName evidence="7">T-box domain-containing protein</fullName>
    </recommendedName>
</protein>
<dbReference type="GO" id="GO:0000981">
    <property type="term" value="F:DNA-binding transcription factor activity, RNA polymerase II-specific"/>
    <property type="evidence" value="ECO:0007669"/>
    <property type="project" value="TreeGrafter"/>
</dbReference>
<evidence type="ECO:0000259" key="7">
    <source>
        <dbReference type="PROSITE" id="PS50252"/>
    </source>
</evidence>
<dbReference type="GO" id="GO:0005634">
    <property type="term" value="C:nucleus"/>
    <property type="evidence" value="ECO:0007669"/>
    <property type="project" value="UniProtKB-SubCell"/>
</dbReference>
<dbReference type="GO" id="GO:0000785">
    <property type="term" value="C:chromatin"/>
    <property type="evidence" value="ECO:0007669"/>
    <property type="project" value="TreeGrafter"/>
</dbReference>
<dbReference type="Pfam" id="PF00907">
    <property type="entry name" value="T-box"/>
    <property type="match status" value="1"/>
</dbReference>
<dbReference type="PROSITE" id="PS50252">
    <property type="entry name" value="TBOX_3"/>
    <property type="match status" value="1"/>
</dbReference>
<dbReference type="GO" id="GO:0045893">
    <property type="term" value="P:positive regulation of DNA-templated transcription"/>
    <property type="evidence" value="ECO:0007669"/>
    <property type="project" value="InterPro"/>
</dbReference>
<dbReference type="AlphaFoldDB" id="A0A8W8MEB3"/>
<dbReference type="PRINTS" id="PR00937">
    <property type="entry name" value="TBOX"/>
</dbReference>
<keyword evidence="1" id="KW-0805">Transcription regulation</keyword>
<dbReference type="CDD" id="cd00182">
    <property type="entry name" value="T-box"/>
    <property type="match status" value="1"/>
</dbReference>
<evidence type="ECO:0000256" key="2">
    <source>
        <dbReference type="ARBA" id="ARBA00023125"/>
    </source>
</evidence>
<dbReference type="InterPro" id="IPR036960">
    <property type="entry name" value="T-box_sf"/>
</dbReference>
<name>A0A8W8MEB3_MAGGI</name>
<feature type="region of interest" description="Disordered" evidence="6">
    <location>
        <begin position="16"/>
        <end position="36"/>
    </location>
</feature>
<dbReference type="InterPro" id="IPR001699">
    <property type="entry name" value="TF_T-box"/>
</dbReference>
<evidence type="ECO:0000256" key="5">
    <source>
        <dbReference type="PROSITE-ProRule" id="PRU00201"/>
    </source>
</evidence>
<dbReference type="Gene3D" id="2.60.40.820">
    <property type="entry name" value="Transcription factor, T-box"/>
    <property type="match status" value="1"/>
</dbReference>
<dbReference type="PANTHER" id="PTHR11267">
    <property type="entry name" value="T-BOX PROTEIN-RELATED"/>
    <property type="match status" value="1"/>
</dbReference>
<accession>A0A8W8MEB3</accession>
<evidence type="ECO:0000256" key="6">
    <source>
        <dbReference type="SAM" id="MobiDB-lite"/>
    </source>
</evidence>